<dbReference type="PROSITE" id="PS00108">
    <property type="entry name" value="PROTEIN_KINASE_ST"/>
    <property type="match status" value="1"/>
</dbReference>
<dbReference type="PANTHER" id="PTHR44167">
    <property type="entry name" value="OVARIAN-SPECIFIC SERINE/THREONINE-PROTEIN KINASE LOK-RELATED"/>
    <property type="match status" value="1"/>
</dbReference>
<keyword evidence="1 3" id="KW-0547">Nucleotide-binding</keyword>
<feature type="region of interest" description="Disordered" evidence="4">
    <location>
        <begin position="545"/>
        <end position="577"/>
    </location>
</feature>
<dbReference type="InterPro" id="IPR000719">
    <property type="entry name" value="Prot_kinase_dom"/>
</dbReference>
<evidence type="ECO:0000313" key="6">
    <source>
        <dbReference type="EMBL" id="OLQ02138.1"/>
    </source>
</evidence>
<dbReference type="GO" id="GO:0004674">
    <property type="term" value="F:protein serine/threonine kinase activity"/>
    <property type="evidence" value="ECO:0007669"/>
    <property type="project" value="TreeGrafter"/>
</dbReference>
<gene>
    <name evidence="6" type="ORF">AK812_SmicGene15083</name>
</gene>
<dbReference type="Pfam" id="PF00069">
    <property type="entry name" value="Pkinase"/>
    <property type="match status" value="1"/>
</dbReference>
<dbReference type="GO" id="GO:0005524">
    <property type="term" value="F:ATP binding"/>
    <property type="evidence" value="ECO:0007669"/>
    <property type="project" value="UniProtKB-UniRule"/>
</dbReference>
<dbReference type="InterPro" id="IPR008271">
    <property type="entry name" value="Ser/Thr_kinase_AS"/>
</dbReference>
<name>A0A1Q9E3Z2_SYMMI</name>
<dbReference type="PROSITE" id="PS50011">
    <property type="entry name" value="PROTEIN_KINASE_DOM"/>
    <property type="match status" value="1"/>
</dbReference>
<accession>A0A1Q9E3Z2</accession>
<keyword evidence="2 3" id="KW-0067">ATP-binding</keyword>
<reference evidence="6 7" key="1">
    <citation type="submission" date="2016-02" db="EMBL/GenBank/DDBJ databases">
        <title>Genome analysis of coral dinoflagellate symbionts highlights evolutionary adaptations to a symbiotic lifestyle.</title>
        <authorList>
            <person name="Aranda M."/>
            <person name="Li Y."/>
            <person name="Liew Y.J."/>
            <person name="Baumgarten S."/>
            <person name="Simakov O."/>
            <person name="Wilson M."/>
            <person name="Piel J."/>
            <person name="Ashoor H."/>
            <person name="Bougouffa S."/>
            <person name="Bajic V.B."/>
            <person name="Ryu T."/>
            <person name="Ravasi T."/>
            <person name="Bayer T."/>
            <person name="Micklem G."/>
            <person name="Kim H."/>
            <person name="Bhak J."/>
            <person name="Lajeunesse T.C."/>
            <person name="Voolstra C.R."/>
        </authorList>
    </citation>
    <scope>NUCLEOTIDE SEQUENCE [LARGE SCALE GENOMIC DNA]</scope>
    <source>
        <strain evidence="6 7">CCMP2467</strain>
    </source>
</reference>
<evidence type="ECO:0000256" key="1">
    <source>
        <dbReference type="ARBA" id="ARBA00022741"/>
    </source>
</evidence>
<evidence type="ECO:0000259" key="5">
    <source>
        <dbReference type="PROSITE" id="PS50011"/>
    </source>
</evidence>
<dbReference type="Gene3D" id="1.10.510.10">
    <property type="entry name" value="Transferase(Phosphotransferase) domain 1"/>
    <property type="match status" value="1"/>
</dbReference>
<comment type="caution">
    <text evidence="6">The sequence shown here is derived from an EMBL/GenBank/DDBJ whole genome shotgun (WGS) entry which is preliminary data.</text>
</comment>
<evidence type="ECO:0000256" key="4">
    <source>
        <dbReference type="SAM" id="MobiDB-lite"/>
    </source>
</evidence>
<dbReference type="Proteomes" id="UP000186817">
    <property type="component" value="Unassembled WGS sequence"/>
</dbReference>
<evidence type="ECO:0000256" key="3">
    <source>
        <dbReference type="PROSITE-ProRule" id="PRU10141"/>
    </source>
</evidence>
<dbReference type="GO" id="GO:0044773">
    <property type="term" value="P:mitotic DNA damage checkpoint signaling"/>
    <property type="evidence" value="ECO:0007669"/>
    <property type="project" value="TreeGrafter"/>
</dbReference>
<dbReference type="InterPro" id="IPR011009">
    <property type="entry name" value="Kinase-like_dom_sf"/>
</dbReference>
<dbReference type="PANTHER" id="PTHR44167:SF30">
    <property type="entry name" value="PHOSPHORYLASE KINASE"/>
    <property type="match status" value="1"/>
</dbReference>
<proteinExistence type="predicted"/>
<dbReference type="AlphaFoldDB" id="A0A1Q9E3Z2"/>
<feature type="binding site" evidence="3">
    <location>
        <position position="353"/>
    </location>
    <ligand>
        <name>ATP</name>
        <dbReference type="ChEBI" id="CHEBI:30616"/>
    </ligand>
</feature>
<protein>
    <recommendedName>
        <fullName evidence="5">Protein kinase domain-containing protein</fullName>
    </recommendedName>
</protein>
<dbReference type="PROSITE" id="PS00107">
    <property type="entry name" value="PROTEIN_KINASE_ATP"/>
    <property type="match status" value="1"/>
</dbReference>
<dbReference type="InterPro" id="IPR017441">
    <property type="entry name" value="Protein_kinase_ATP_BS"/>
</dbReference>
<dbReference type="GO" id="GO:0005634">
    <property type="term" value="C:nucleus"/>
    <property type="evidence" value="ECO:0007669"/>
    <property type="project" value="TreeGrafter"/>
</dbReference>
<dbReference type="SMART" id="SM00220">
    <property type="entry name" value="S_TKc"/>
    <property type="match status" value="1"/>
</dbReference>
<dbReference type="CDD" id="cd00180">
    <property type="entry name" value="PKc"/>
    <property type="match status" value="1"/>
</dbReference>
<sequence>MALEAWQKVLKEVLVADGVAQSLQVRRDWEAKCQPPIHVLSTLGASQAEDADQQALREVASVCFSGTNLDDAIASVVVDRVSCFYALMLALGSLCGADAGQQEKPRSAICYIFCNACYLCPATWTPIFLCRWNMLERGGPADIRSAILASGVWHPLDVSERRPVEENSVDQVWQPSFFRSAGLSFFHRDLVQQVAIQLVESAGPRVVAATDAFAEGSRAVIGGWWIHRDAELCPEHIHWFSYEISREDLPAWFQAEDPEPVICALEASAHLVLRSLFGACAAGGKAAIVLLGDRLQVPANIAYHSCSAWLSRPPAPDGVGYTNMRVVGQGQFGTVMQSGVTLGNHGNLQVAIKHIPKQTNIQDRCVLVDVFNEITCLDSVRFEDHLCQIFDFGVEESCYWIVMKCYGSTLKRWREQLIGTVTDHLPVLLAIFKQILEAVAVLHKHDIVHYDLKCDNIMIESAHRSSSPGSDIDDGTVAELDGAEEAGRHGQGECPGVSDIPVVVQQQDVQTDVADDELEQEGMCQPESETLMYITDARVFAKGRKIESHSARSRESGPPRLHETQSETEAELEHAPLDRINSDGGIDYILHALKVPMGQKAVYQQRKSWLTLSSSAAILARYQFYWCRSDVASKDWPTSSMNLAVPRSKQHGQRSLLTRREKVWSKKLLDQLGMILDLPRDCVSFEKLSVTVPLHRRQVFMNLVVTVNLLLDDVFDETRPQLPARQLRPAKRKKCHRRLRWSDGPLHVLMNPGHASKSFG</sequence>
<dbReference type="OrthoDB" id="440949at2759"/>
<evidence type="ECO:0000256" key="2">
    <source>
        <dbReference type="ARBA" id="ARBA00022840"/>
    </source>
</evidence>
<feature type="domain" description="Protein kinase" evidence="5">
    <location>
        <begin position="321"/>
        <end position="610"/>
    </location>
</feature>
<keyword evidence="7" id="KW-1185">Reference proteome</keyword>
<evidence type="ECO:0000313" key="7">
    <source>
        <dbReference type="Proteomes" id="UP000186817"/>
    </source>
</evidence>
<dbReference type="SUPFAM" id="SSF56112">
    <property type="entry name" value="Protein kinase-like (PK-like)"/>
    <property type="match status" value="1"/>
</dbReference>
<organism evidence="6 7">
    <name type="scientific">Symbiodinium microadriaticum</name>
    <name type="common">Dinoflagellate</name>
    <name type="synonym">Zooxanthella microadriatica</name>
    <dbReference type="NCBI Taxonomy" id="2951"/>
    <lineage>
        <taxon>Eukaryota</taxon>
        <taxon>Sar</taxon>
        <taxon>Alveolata</taxon>
        <taxon>Dinophyceae</taxon>
        <taxon>Suessiales</taxon>
        <taxon>Symbiodiniaceae</taxon>
        <taxon>Symbiodinium</taxon>
    </lineage>
</organism>
<dbReference type="EMBL" id="LSRX01000272">
    <property type="protein sequence ID" value="OLQ02138.1"/>
    <property type="molecule type" value="Genomic_DNA"/>
</dbReference>